<keyword evidence="5" id="KW-0560">Oxidoreductase</keyword>
<protein>
    <recommendedName>
        <fullName evidence="7">FAD-binding domain-containing protein</fullName>
    </recommendedName>
</protein>
<name>A0AAW0QT58_9PEZI</name>
<evidence type="ECO:0000256" key="3">
    <source>
        <dbReference type="ARBA" id="ARBA00022630"/>
    </source>
</evidence>
<dbReference type="GO" id="GO:0071949">
    <property type="term" value="F:FAD binding"/>
    <property type="evidence" value="ECO:0007669"/>
    <property type="project" value="InterPro"/>
</dbReference>
<dbReference type="SUPFAM" id="SSF54373">
    <property type="entry name" value="FAD-linked reductases, C-terminal domain"/>
    <property type="match status" value="1"/>
</dbReference>
<organism evidence="8 9">
    <name type="scientific">Apiospora kogelbergensis</name>
    <dbReference type="NCBI Taxonomy" id="1337665"/>
    <lineage>
        <taxon>Eukaryota</taxon>
        <taxon>Fungi</taxon>
        <taxon>Dikarya</taxon>
        <taxon>Ascomycota</taxon>
        <taxon>Pezizomycotina</taxon>
        <taxon>Sordariomycetes</taxon>
        <taxon>Xylariomycetidae</taxon>
        <taxon>Amphisphaeriales</taxon>
        <taxon>Apiosporaceae</taxon>
        <taxon>Apiospora</taxon>
    </lineage>
</organism>
<keyword evidence="4" id="KW-0274">FAD</keyword>
<dbReference type="Pfam" id="PF01494">
    <property type="entry name" value="FAD_binding_3"/>
    <property type="match status" value="1"/>
</dbReference>
<keyword evidence="6" id="KW-0503">Monooxygenase</keyword>
<dbReference type="InterPro" id="IPR036188">
    <property type="entry name" value="FAD/NAD-bd_sf"/>
</dbReference>
<proteinExistence type="inferred from homology"/>
<feature type="domain" description="FAD-binding" evidence="7">
    <location>
        <begin position="13"/>
        <end position="204"/>
    </location>
</feature>
<evidence type="ECO:0000256" key="5">
    <source>
        <dbReference type="ARBA" id="ARBA00023002"/>
    </source>
</evidence>
<evidence type="ECO:0000256" key="6">
    <source>
        <dbReference type="ARBA" id="ARBA00023033"/>
    </source>
</evidence>
<keyword evidence="3" id="KW-0285">Flavoprotein</keyword>
<evidence type="ECO:0000313" key="8">
    <source>
        <dbReference type="EMBL" id="KAK8105666.1"/>
    </source>
</evidence>
<dbReference type="InterPro" id="IPR002938">
    <property type="entry name" value="FAD-bd"/>
</dbReference>
<comment type="caution">
    <text evidence="8">The sequence shown here is derived from an EMBL/GenBank/DDBJ whole genome shotgun (WGS) entry which is preliminary data.</text>
</comment>
<evidence type="ECO:0000256" key="1">
    <source>
        <dbReference type="ARBA" id="ARBA00005179"/>
    </source>
</evidence>
<dbReference type="EMBL" id="JAQQWP010000008">
    <property type="protein sequence ID" value="KAK8105666.1"/>
    <property type="molecule type" value="Genomic_DNA"/>
</dbReference>
<dbReference type="AlphaFoldDB" id="A0AAW0QT58"/>
<dbReference type="InterPro" id="IPR050493">
    <property type="entry name" value="FAD-dep_Monooxygenase_BioMet"/>
</dbReference>
<dbReference type="PANTHER" id="PTHR13789:SF311">
    <property type="entry name" value="HYDROXYLASE, PUTATIVE (AFU_ORTHOLOGUE AFUA_5G10180)-RELATED"/>
    <property type="match status" value="1"/>
</dbReference>
<sequence length="430" mass="47190">MESKVSWASQGLHVAIVGAGIGGLTCAIACCRMNENLKVTVFERAAKVLTLGAGLHIPPNASRALARLGILDKVKKEAAGYQVDQFTLRRYEDGEVIVQKPLAGRVEQVYGGEWIGDYQSVLLSEAIRDGAEVMLDAEVIGVEQSQSTRQTVSLKDGRRIEADVVVGADGLWSLMREFVLEHPFAPTETGDLAYRGTFPREQLSRLGNERVDEILQQSDIQVWLGPGKHAVFYPLRNQTEYNIVLLVGDDLAKGVKMAPSSLEEMISHFDGWDPMFGPIALLGDATHPTLPYQGQGAAMAVEDGVVLAQLLAKSLEKGGIPNDEVRKNDYLAALLRLYQELRKQRSETNVAGAVHTQHLYHLADGEEQQERDAELAGLPGTDWQGKCSFNWGDAEYQKSLLGFDVLADSAEKFEEWWVASQRAGMQNGLA</sequence>
<evidence type="ECO:0000256" key="2">
    <source>
        <dbReference type="ARBA" id="ARBA00007992"/>
    </source>
</evidence>
<dbReference type="PRINTS" id="PR00420">
    <property type="entry name" value="RNGMNOXGNASE"/>
</dbReference>
<dbReference type="SUPFAM" id="SSF51905">
    <property type="entry name" value="FAD/NAD(P)-binding domain"/>
    <property type="match status" value="1"/>
</dbReference>
<comment type="pathway">
    <text evidence="1">Secondary metabolite biosynthesis.</text>
</comment>
<dbReference type="Gene3D" id="3.50.50.60">
    <property type="entry name" value="FAD/NAD(P)-binding domain"/>
    <property type="match status" value="1"/>
</dbReference>
<dbReference type="Proteomes" id="UP001392437">
    <property type="component" value="Unassembled WGS sequence"/>
</dbReference>
<reference evidence="8 9" key="1">
    <citation type="submission" date="2023-01" db="EMBL/GenBank/DDBJ databases">
        <title>Analysis of 21 Apiospora genomes using comparative genomics revels a genus with tremendous synthesis potential of carbohydrate active enzymes and secondary metabolites.</title>
        <authorList>
            <person name="Sorensen T."/>
        </authorList>
    </citation>
    <scope>NUCLEOTIDE SEQUENCE [LARGE SCALE GENOMIC DNA]</scope>
    <source>
        <strain evidence="8 9">CBS 117206</strain>
    </source>
</reference>
<evidence type="ECO:0000313" key="9">
    <source>
        <dbReference type="Proteomes" id="UP001392437"/>
    </source>
</evidence>
<dbReference type="GO" id="GO:0004497">
    <property type="term" value="F:monooxygenase activity"/>
    <property type="evidence" value="ECO:0007669"/>
    <property type="project" value="UniProtKB-KW"/>
</dbReference>
<comment type="similarity">
    <text evidence="2">Belongs to the paxM FAD-dependent monooxygenase family.</text>
</comment>
<evidence type="ECO:0000259" key="7">
    <source>
        <dbReference type="Pfam" id="PF01494"/>
    </source>
</evidence>
<dbReference type="PANTHER" id="PTHR13789">
    <property type="entry name" value="MONOOXYGENASE"/>
    <property type="match status" value="1"/>
</dbReference>
<gene>
    <name evidence="8" type="ORF">PG999_009025</name>
</gene>
<accession>A0AAW0QT58</accession>
<keyword evidence="9" id="KW-1185">Reference proteome</keyword>
<evidence type="ECO:0000256" key="4">
    <source>
        <dbReference type="ARBA" id="ARBA00022827"/>
    </source>
</evidence>